<protein>
    <submittedName>
        <fullName evidence="2">Uncharacterized protein</fullName>
    </submittedName>
</protein>
<evidence type="ECO:0000313" key="2">
    <source>
        <dbReference type="EMBL" id="KAK2190160.1"/>
    </source>
</evidence>
<organism evidence="2 3">
    <name type="scientific">Ridgeia piscesae</name>
    <name type="common">Tubeworm</name>
    <dbReference type="NCBI Taxonomy" id="27915"/>
    <lineage>
        <taxon>Eukaryota</taxon>
        <taxon>Metazoa</taxon>
        <taxon>Spiralia</taxon>
        <taxon>Lophotrochozoa</taxon>
        <taxon>Annelida</taxon>
        <taxon>Polychaeta</taxon>
        <taxon>Sedentaria</taxon>
        <taxon>Canalipalpata</taxon>
        <taxon>Sabellida</taxon>
        <taxon>Siboglinidae</taxon>
        <taxon>Ridgeia</taxon>
    </lineage>
</organism>
<comment type="caution">
    <text evidence="2">The sequence shown here is derived from an EMBL/GenBank/DDBJ whole genome shotgun (WGS) entry which is preliminary data.</text>
</comment>
<feature type="region of interest" description="Disordered" evidence="1">
    <location>
        <begin position="167"/>
        <end position="186"/>
    </location>
</feature>
<dbReference type="EMBL" id="JAODUO010000086">
    <property type="protein sequence ID" value="KAK2190160.1"/>
    <property type="molecule type" value="Genomic_DNA"/>
</dbReference>
<evidence type="ECO:0000313" key="3">
    <source>
        <dbReference type="Proteomes" id="UP001209878"/>
    </source>
</evidence>
<dbReference type="AlphaFoldDB" id="A0AAD9P8K6"/>
<accession>A0AAD9P8K6</accession>
<proteinExistence type="predicted"/>
<sequence length="245" mass="28046">MCKSSQLSCHYISKRSRQSHFPGEILLKKDTIEQSYLNAQSPLAESLLHDQLARSRFERCWQSVYHHQNEGRRLLCCCLHLRPRHTSGVRRGGGGGRCPRGQRVQSSGRLRCQVPIQPVQEALHALRHLLLQQRYRRAVQVADIQQNEGRCLLRCCLHLRPRHASGLRRGGGGGRWPRGQTGQSSSCVRRAMPVPKMQEDLHALRHLLLQQPHLRRVRVLRLNATSHESVCTTRQNPQSPNMPES</sequence>
<reference evidence="2" key="1">
    <citation type="journal article" date="2023" name="Mol. Biol. Evol.">
        <title>Third-Generation Sequencing Reveals the Adaptive Role of the Epigenome in Three Deep-Sea Polychaetes.</title>
        <authorList>
            <person name="Perez M."/>
            <person name="Aroh O."/>
            <person name="Sun Y."/>
            <person name="Lan Y."/>
            <person name="Juniper S.K."/>
            <person name="Young C.R."/>
            <person name="Angers B."/>
            <person name="Qian P.Y."/>
        </authorList>
    </citation>
    <scope>NUCLEOTIDE SEQUENCE</scope>
    <source>
        <strain evidence="2">R07B-5</strain>
    </source>
</reference>
<evidence type="ECO:0000256" key="1">
    <source>
        <dbReference type="SAM" id="MobiDB-lite"/>
    </source>
</evidence>
<name>A0AAD9P8K6_RIDPI</name>
<gene>
    <name evidence="2" type="ORF">NP493_87g01001</name>
</gene>
<dbReference type="Proteomes" id="UP001209878">
    <property type="component" value="Unassembled WGS sequence"/>
</dbReference>
<keyword evidence="3" id="KW-1185">Reference proteome</keyword>